<sequence>MVENKFIKVDRESFPYVFVKDVDISLKTHEKGLAQVDWPIPDTQYTKFFLTPKQTLLQISDMICRPPITFWYPTPSTLEITSHISLHLTVFCSRAKQESPPPYDIDLFVTLRKGMRTGSKSIHWDYGRSSSDHEGMATCRDTQGIGKILPQAPPDDRDPRVFDGLNPLELGKEDSWLLLPSFRLGKRAPVIV</sequence>
<protein>
    <submittedName>
        <fullName evidence="1">Uncharacterized protein</fullName>
    </submittedName>
</protein>
<dbReference type="Proteomes" id="UP000813423">
    <property type="component" value="Unassembled WGS sequence"/>
</dbReference>
<gene>
    <name evidence="1" type="ORF">KXV57_004908</name>
</gene>
<accession>A0A8H4HI94</accession>
<dbReference type="AlphaFoldDB" id="A0A8H4HI94"/>
<dbReference type="EMBL" id="JAIBSC010000031">
    <property type="protein sequence ID" value="KAH1907067.1"/>
    <property type="molecule type" value="Genomic_DNA"/>
</dbReference>
<dbReference type="Gene3D" id="2.60.120.260">
    <property type="entry name" value="Galactose-binding domain-like"/>
    <property type="match status" value="1"/>
</dbReference>
<comment type="caution">
    <text evidence="1">The sequence shown here is derived from an EMBL/GenBank/DDBJ whole genome shotgun (WGS) entry which is preliminary data.</text>
</comment>
<proteinExistence type="predicted"/>
<evidence type="ECO:0000313" key="1">
    <source>
        <dbReference type="EMBL" id="KAH1907067.1"/>
    </source>
</evidence>
<reference evidence="1" key="1">
    <citation type="submission" date="2021-08" db="EMBL/GenBank/DDBJ databases">
        <title>Global Aspergillus fumigatus from environmental and clinical sources.</title>
        <authorList>
            <person name="Barber A."/>
            <person name="Sae-Ong T."/>
        </authorList>
    </citation>
    <scope>NUCLEOTIDE SEQUENCE</scope>
    <source>
        <strain evidence="1">NRZ-2016-071</strain>
    </source>
</reference>
<name>A0A8H4HI94_ASPFM</name>
<organism evidence="1 2">
    <name type="scientific">Aspergillus fumigatus</name>
    <name type="common">Neosartorya fumigata</name>
    <dbReference type="NCBI Taxonomy" id="746128"/>
    <lineage>
        <taxon>Eukaryota</taxon>
        <taxon>Fungi</taxon>
        <taxon>Dikarya</taxon>
        <taxon>Ascomycota</taxon>
        <taxon>Pezizomycotina</taxon>
        <taxon>Eurotiomycetes</taxon>
        <taxon>Eurotiomycetidae</taxon>
        <taxon>Eurotiales</taxon>
        <taxon>Aspergillaceae</taxon>
        <taxon>Aspergillus</taxon>
        <taxon>Aspergillus subgen. Fumigati</taxon>
    </lineage>
</organism>
<evidence type="ECO:0000313" key="2">
    <source>
        <dbReference type="Proteomes" id="UP000813423"/>
    </source>
</evidence>